<comment type="caution">
    <text evidence="2">The sequence shown here is derived from an EMBL/GenBank/DDBJ whole genome shotgun (WGS) entry which is preliminary data.</text>
</comment>
<evidence type="ECO:0000313" key="3">
    <source>
        <dbReference type="Proteomes" id="UP001212997"/>
    </source>
</evidence>
<dbReference type="InterPro" id="IPR053203">
    <property type="entry name" value="Cisplatin_resist-associated"/>
</dbReference>
<dbReference type="Pfam" id="PF12223">
    <property type="entry name" value="DUF3602"/>
    <property type="match status" value="1"/>
</dbReference>
<feature type="region of interest" description="Disordered" evidence="1">
    <location>
        <begin position="191"/>
        <end position="302"/>
    </location>
</feature>
<feature type="compositionally biased region" description="Basic and acidic residues" evidence="1">
    <location>
        <begin position="9"/>
        <end position="19"/>
    </location>
</feature>
<evidence type="ECO:0000313" key="2">
    <source>
        <dbReference type="EMBL" id="KAJ3485284.1"/>
    </source>
</evidence>
<feature type="region of interest" description="Disordered" evidence="1">
    <location>
        <begin position="1"/>
        <end position="99"/>
    </location>
</feature>
<dbReference type="InterPro" id="IPR022024">
    <property type="entry name" value="DUF3602"/>
</dbReference>
<name>A0AAD5V5F2_9APHY</name>
<evidence type="ECO:0000256" key="1">
    <source>
        <dbReference type="SAM" id="MobiDB-lite"/>
    </source>
</evidence>
<protein>
    <submittedName>
        <fullName evidence="2">Uncharacterized protein</fullName>
    </submittedName>
</protein>
<organism evidence="2 3">
    <name type="scientific">Meripilus lineatus</name>
    <dbReference type="NCBI Taxonomy" id="2056292"/>
    <lineage>
        <taxon>Eukaryota</taxon>
        <taxon>Fungi</taxon>
        <taxon>Dikarya</taxon>
        <taxon>Basidiomycota</taxon>
        <taxon>Agaricomycotina</taxon>
        <taxon>Agaricomycetes</taxon>
        <taxon>Polyporales</taxon>
        <taxon>Meripilaceae</taxon>
        <taxon>Meripilus</taxon>
    </lineage>
</organism>
<feature type="compositionally biased region" description="Basic and acidic residues" evidence="1">
    <location>
        <begin position="251"/>
        <end position="262"/>
    </location>
</feature>
<dbReference type="PANTHER" id="PTHR34693">
    <property type="entry name" value="PROTEIN PAR32"/>
    <property type="match status" value="1"/>
</dbReference>
<accession>A0AAD5V5F2</accession>
<dbReference type="Proteomes" id="UP001212997">
    <property type="component" value="Unassembled WGS sequence"/>
</dbReference>
<feature type="compositionally biased region" description="Basic and acidic residues" evidence="1">
    <location>
        <begin position="47"/>
        <end position="60"/>
    </location>
</feature>
<gene>
    <name evidence="2" type="ORF">NLI96_g5052</name>
</gene>
<proteinExistence type="predicted"/>
<reference evidence="2" key="1">
    <citation type="submission" date="2022-07" db="EMBL/GenBank/DDBJ databases">
        <title>Genome Sequence of Physisporinus lineatus.</title>
        <authorList>
            <person name="Buettner E."/>
        </authorList>
    </citation>
    <scope>NUCLEOTIDE SEQUENCE</scope>
    <source>
        <strain evidence="2">VT162</strain>
    </source>
</reference>
<feature type="region of interest" description="Disordered" evidence="1">
    <location>
        <begin position="127"/>
        <end position="170"/>
    </location>
</feature>
<feature type="compositionally biased region" description="Basic and acidic residues" evidence="1">
    <location>
        <begin position="274"/>
        <end position="284"/>
    </location>
</feature>
<dbReference type="PANTHER" id="PTHR34693:SF1">
    <property type="entry name" value="PROTEIN PAR32"/>
    <property type="match status" value="1"/>
</dbReference>
<dbReference type="AlphaFoldDB" id="A0AAD5V5F2"/>
<keyword evidence="3" id="KW-1185">Reference proteome</keyword>
<dbReference type="EMBL" id="JANAWD010000158">
    <property type="protein sequence ID" value="KAJ3485284.1"/>
    <property type="molecule type" value="Genomic_DNA"/>
</dbReference>
<sequence length="302" mass="31841">MSDTTSTISKDRSVSRGREFTSSGRGGAGNIRRASASREPASPIATGRDKDLVSPVRGREPGILFQSSQTQAIGRGGVGNIRSRSRARATSHVTEGHPQTASILSEAAASNAEYERNVIQAREEAAKTVTKTGRGGAGNIKTSRSRSRGPNAVPLHSTGRGGRGNIQPGYSIDADEADIIDEVERLRLSHDGGVHSTGRGGLANITSLHSPPPESVPLSDGGEWESMGRGGAGNIRSRSASREPGGYGQDYRSRSASKDRHGISKIWNKVTRTASRDAEFERGRSPTVMNGTIAEDVTAGNE</sequence>